<dbReference type="PANTHER" id="PTHR32114">
    <property type="entry name" value="ABC TRANSPORTER ABCH.3"/>
    <property type="match status" value="1"/>
</dbReference>
<dbReference type="AlphaFoldDB" id="A0A9Y1BJW3"/>
<gene>
    <name evidence="3" type="ORF">K9W45_11020</name>
</gene>
<protein>
    <submittedName>
        <fullName evidence="3">AAA family ATPase</fullName>
    </submittedName>
</protein>
<reference evidence="3" key="1">
    <citation type="journal article" date="2022" name="Nat. Microbiol.">
        <title>Unique mobile elements and scalable gene flow at the prokaryote-eukaryote boundary revealed by circularized Asgard archaea genomes.</title>
        <authorList>
            <person name="Wu F."/>
            <person name="Speth D.R."/>
            <person name="Philosof A."/>
            <person name="Cremiere A."/>
            <person name="Narayanan A."/>
            <person name="Barco R.A."/>
            <person name="Connon S.A."/>
            <person name="Amend J.P."/>
            <person name="Antoshechkin I.A."/>
            <person name="Orphan V.J."/>
        </authorList>
    </citation>
    <scope>NUCLEOTIDE SEQUENCE</scope>
    <source>
        <strain evidence="3">PM71</strain>
    </source>
</reference>
<dbReference type="Pfam" id="PF13555">
    <property type="entry name" value="AAA_29"/>
    <property type="match status" value="1"/>
</dbReference>
<sequence>MITSVSVKNWKKFDQQKEWTFDKGIQLIYGPNTSGKSSLLEAIYFAFFGVNEKVDGNPTYNSNESAIVTVDFISDTGDKYRIIRSYKKIKRKEESFTLYKLVDGKEEFFSENPQDAIKLYGKFEDIFTHIIFLKEGEIYRTLSRMKSNLDEELSYLLNLQRFDVLREKLRETRLKVIKKQKESVKKDPAYLSEKEINEFKEKLHSLNNEKEKLEGKKKKVIHDKKLAEKRFSLNKKLKELDSEKQKYGETIKNIRTKYENKESLIDFLNNEIAVLENKNEQLDIKCSKLSSEKAEKEGEKRRLNKLINEINSFKSSGTTTCPTCYQKVDPMILQEAIEGFSKKVKDLENALFQLNSSINEINEEKRIISQKIREIKEDLFDLENAKKGISFIQQEINEINNYLNSLPHTENIENYSMQIEDLEDEISNINVEIRTVEKKLSSSKQEGIMIDELEFQEKFIELVENKLSEYKDELLERKLNEIKGVIKEKWAEIWDKEIWSIEFDDNLVPTISFKYKGTTIQQNLRSFSASEKILLSVILRAALIDKLLSVKTMILDDPSIFLDQESVKIAARFYRELIDNKHVDQIIMTTFDESFKELLKPEKVINLE</sequence>
<dbReference type="SUPFAM" id="SSF75712">
    <property type="entry name" value="Rad50 coiled-coil Zn hook"/>
    <property type="match status" value="1"/>
</dbReference>
<evidence type="ECO:0000313" key="3">
    <source>
        <dbReference type="EMBL" id="UJG40359.1"/>
    </source>
</evidence>
<evidence type="ECO:0000256" key="2">
    <source>
        <dbReference type="SAM" id="Coils"/>
    </source>
</evidence>
<dbReference type="EMBL" id="CP084166">
    <property type="protein sequence ID" value="UJG40359.1"/>
    <property type="molecule type" value="Genomic_DNA"/>
</dbReference>
<name>A0A9Y1BJW3_9ARCH</name>
<dbReference type="Gene3D" id="1.10.287.510">
    <property type="entry name" value="Helix hairpin bin"/>
    <property type="match status" value="1"/>
</dbReference>
<proteinExistence type="predicted"/>
<dbReference type="InterPro" id="IPR027417">
    <property type="entry name" value="P-loop_NTPase"/>
</dbReference>
<feature type="coiled-coil region" evidence="2">
    <location>
        <begin position="412"/>
        <end position="480"/>
    </location>
</feature>
<evidence type="ECO:0000256" key="1">
    <source>
        <dbReference type="ARBA" id="ARBA00023054"/>
    </source>
</evidence>
<accession>A0A9Y1BJW3</accession>
<dbReference type="SUPFAM" id="SSF52540">
    <property type="entry name" value="P-loop containing nucleoside triphosphate hydrolases"/>
    <property type="match status" value="1"/>
</dbReference>
<dbReference type="Gene3D" id="3.40.50.300">
    <property type="entry name" value="P-loop containing nucleotide triphosphate hydrolases"/>
    <property type="match status" value="2"/>
</dbReference>
<organism evidence="3">
    <name type="scientific">Candidatus Heimdallarchaeum aukensis</name>
    <dbReference type="NCBI Taxonomy" id="2876573"/>
    <lineage>
        <taxon>Archaea</taxon>
        <taxon>Promethearchaeati</taxon>
        <taxon>Candidatus Heimdallarchaeota</taxon>
        <taxon>Candidatus Heimdallarchaeia (ex Rinke et al. 2021) (nom. nud.)</taxon>
        <taxon>Candidatus Heimdallarchaeales</taxon>
        <taxon>Candidatus Heimdallarchaeaceae</taxon>
        <taxon>Candidatus Heimdallarchaeum</taxon>
    </lineage>
</organism>
<keyword evidence="1 2" id="KW-0175">Coiled coil</keyword>
<feature type="coiled-coil region" evidence="2">
    <location>
        <begin position="189"/>
        <end position="316"/>
    </location>
</feature>
<feature type="coiled-coil region" evidence="2">
    <location>
        <begin position="344"/>
        <end position="378"/>
    </location>
</feature>
<dbReference type="PANTHER" id="PTHR32114:SF2">
    <property type="entry name" value="ABC TRANSPORTER ABCH.3"/>
    <property type="match status" value="1"/>
</dbReference>
<dbReference type="Proteomes" id="UP001201020">
    <property type="component" value="Chromosome"/>
</dbReference>